<comment type="caution">
    <text evidence="4">The sequence shown here is derived from an EMBL/GenBank/DDBJ whole genome shotgun (WGS) entry which is preliminary data.</text>
</comment>
<keyword evidence="1" id="KW-0812">Transmembrane</keyword>
<protein>
    <submittedName>
        <fullName evidence="4">DUF4231 domain-containing protein</fullName>
    </submittedName>
</protein>
<dbReference type="Pfam" id="PF18184">
    <property type="entry name" value="SLATT_3"/>
    <property type="match status" value="1"/>
</dbReference>
<dbReference type="NCBIfam" id="NF033610">
    <property type="entry name" value="SLATT_3"/>
    <property type="match status" value="1"/>
</dbReference>
<dbReference type="InterPro" id="IPR040884">
    <property type="entry name" value="SLATT_1"/>
</dbReference>
<feature type="transmembrane region" description="Helical" evidence="1">
    <location>
        <begin position="215"/>
        <end position="234"/>
    </location>
</feature>
<gene>
    <name evidence="4" type="ORF">AB8O55_07655</name>
</gene>
<feature type="transmembrane region" description="Helical" evidence="1">
    <location>
        <begin position="34"/>
        <end position="53"/>
    </location>
</feature>
<proteinExistence type="predicted"/>
<evidence type="ECO:0000259" key="3">
    <source>
        <dbReference type="Pfam" id="PF18184"/>
    </source>
</evidence>
<evidence type="ECO:0000256" key="1">
    <source>
        <dbReference type="SAM" id="Phobius"/>
    </source>
</evidence>
<feature type="domain" description="SMODS and SLOG-associating 2TM effector" evidence="3">
    <location>
        <begin position="13"/>
        <end position="164"/>
    </location>
</feature>
<name>A0ABV4CDW3_9PSEU</name>
<feature type="transmembrane region" description="Helical" evidence="1">
    <location>
        <begin position="191"/>
        <end position="209"/>
    </location>
</feature>
<dbReference type="Proteomes" id="UP001564626">
    <property type="component" value="Unassembled WGS sequence"/>
</dbReference>
<dbReference type="EMBL" id="JBGEHV010000009">
    <property type="protein sequence ID" value="MEY8039270.1"/>
    <property type="molecule type" value="Genomic_DNA"/>
</dbReference>
<organism evidence="4 5">
    <name type="scientific">Saccharopolyspora cebuensis</name>
    <dbReference type="NCBI Taxonomy" id="418759"/>
    <lineage>
        <taxon>Bacteria</taxon>
        <taxon>Bacillati</taxon>
        <taxon>Actinomycetota</taxon>
        <taxon>Actinomycetes</taxon>
        <taxon>Pseudonocardiales</taxon>
        <taxon>Pseudonocardiaceae</taxon>
        <taxon>Saccharopolyspora</taxon>
    </lineage>
</organism>
<keyword evidence="1" id="KW-0472">Membrane</keyword>
<evidence type="ECO:0000259" key="2">
    <source>
        <dbReference type="Pfam" id="PF18181"/>
    </source>
</evidence>
<sequence length="294" mass="32071">MESTPSIDYESYPALFQAADAASSRGQRTYLRAVRARLILSVLAAASAAVTLRVGAADIAAVSTALLFVSALATGMFILHNRPDKAWYAGRALAESVKTLTWRYTVGGAPFPRSLTATEANRRFIDRLDALRAEIAAVHILPSAGSMISDRMRELRSAPLKERRKIYLFGRIHDQQVWYSGKAQYHRRRSGVYQVVMLCLEVVGIGGALVKAFGFVSFDLAGIIAACIAAFAAWTATRQHATTANAYIVASHELGAIWERLREDTDENSWAGAVADAEAAISREHSTWRASHGE</sequence>
<keyword evidence="1" id="KW-1133">Transmembrane helix</keyword>
<evidence type="ECO:0000313" key="5">
    <source>
        <dbReference type="Proteomes" id="UP001564626"/>
    </source>
</evidence>
<feature type="transmembrane region" description="Helical" evidence="1">
    <location>
        <begin position="59"/>
        <end position="79"/>
    </location>
</feature>
<reference evidence="4 5" key="1">
    <citation type="submission" date="2024-08" db="EMBL/GenBank/DDBJ databases">
        <title>Genome mining of Saccharopolyspora cebuensis PGLac3 from Nigerian medicinal plant.</title>
        <authorList>
            <person name="Ezeobiora C.E."/>
            <person name="Igbokwe N.H."/>
            <person name="Amin D.H."/>
            <person name="Mendie U.E."/>
        </authorList>
    </citation>
    <scope>NUCLEOTIDE SEQUENCE [LARGE SCALE GENOMIC DNA]</scope>
    <source>
        <strain evidence="4 5">PGLac3</strain>
    </source>
</reference>
<keyword evidence="5" id="KW-1185">Reference proteome</keyword>
<accession>A0ABV4CDW3</accession>
<feature type="domain" description="SMODS and SLOG-associating 2TM effector" evidence="2">
    <location>
        <begin position="167"/>
        <end position="288"/>
    </location>
</feature>
<dbReference type="InterPro" id="IPR041116">
    <property type="entry name" value="SLATT_3"/>
</dbReference>
<dbReference type="Pfam" id="PF18181">
    <property type="entry name" value="SLATT_1"/>
    <property type="match status" value="1"/>
</dbReference>
<dbReference type="NCBIfam" id="NF033634">
    <property type="entry name" value="SLATT_1"/>
    <property type="match status" value="1"/>
</dbReference>
<evidence type="ECO:0000313" key="4">
    <source>
        <dbReference type="EMBL" id="MEY8039270.1"/>
    </source>
</evidence>
<dbReference type="RefSeq" id="WP_345364841.1">
    <property type="nucleotide sequence ID" value="NZ_BAABII010000012.1"/>
</dbReference>